<feature type="compositionally biased region" description="Acidic residues" evidence="2">
    <location>
        <begin position="23"/>
        <end position="32"/>
    </location>
</feature>
<evidence type="ECO:0000313" key="6">
    <source>
        <dbReference type="Proteomes" id="UP000242877"/>
    </source>
</evidence>
<feature type="region of interest" description="Disordered" evidence="2">
    <location>
        <begin position="1"/>
        <end position="44"/>
    </location>
</feature>
<dbReference type="InterPro" id="IPR055449">
    <property type="entry name" value="Iec3-like_M"/>
</dbReference>
<protein>
    <recommendedName>
        <fullName evidence="7">IEC3 subunit of the Ino80 complex, chromatin re-modelling-domain-containing protein</fullName>
    </recommendedName>
</protein>
<dbReference type="Pfam" id="PF24244">
    <property type="entry name" value="Iec3-like_M"/>
    <property type="match status" value="1"/>
</dbReference>
<dbReference type="GO" id="GO:0006338">
    <property type="term" value="P:chromatin remodeling"/>
    <property type="evidence" value="ECO:0007669"/>
    <property type="project" value="InterPro"/>
</dbReference>
<keyword evidence="6" id="KW-1185">Reference proteome</keyword>
<dbReference type="InterPro" id="IPR032742">
    <property type="entry name" value="Iec3_N"/>
</dbReference>
<evidence type="ECO:0000256" key="2">
    <source>
        <dbReference type="SAM" id="MobiDB-lite"/>
    </source>
</evidence>
<evidence type="ECO:0008006" key="7">
    <source>
        <dbReference type="Google" id="ProtNLM"/>
    </source>
</evidence>
<evidence type="ECO:0000313" key="5">
    <source>
        <dbReference type="EMBL" id="KZZ88910.1"/>
    </source>
</evidence>
<dbReference type="GO" id="GO:0031011">
    <property type="term" value="C:Ino80 complex"/>
    <property type="evidence" value="ECO:0007669"/>
    <property type="project" value="InterPro"/>
</dbReference>
<feature type="compositionally biased region" description="Basic and acidic residues" evidence="2">
    <location>
        <begin position="295"/>
        <end position="308"/>
    </location>
</feature>
<feature type="region of interest" description="Disordered" evidence="2">
    <location>
        <begin position="295"/>
        <end position="339"/>
    </location>
</feature>
<dbReference type="OrthoDB" id="4205469at2759"/>
<reference evidence="5 6" key="1">
    <citation type="journal article" date="2016" name="Genome Biol. Evol.">
        <title>Divergent and convergent evolution of fungal pathogenicity.</title>
        <authorList>
            <person name="Shang Y."/>
            <person name="Xiao G."/>
            <person name="Zheng P."/>
            <person name="Cen K."/>
            <person name="Zhan S."/>
            <person name="Wang C."/>
        </authorList>
    </citation>
    <scope>NUCLEOTIDE SEQUENCE [LARGE SCALE GENOMIC DNA]</scope>
    <source>
        <strain evidence="5 6">ARSEF 7405</strain>
    </source>
</reference>
<evidence type="ECO:0000256" key="1">
    <source>
        <dbReference type="SAM" id="Coils"/>
    </source>
</evidence>
<dbReference type="Pfam" id="PF14612">
    <property type="entry name" value="Ino80_Iec3"/>
    <property type="match status" value="1"/>
</dbReference>
<feature type="domain" description="INO80 complex subunit 3-like middle region" evidence="4">
    <location>
        <begin position="213"/>
        <end position="276"/>
    </location>
</feature>
<feature type="domain" description="INO80 complex subunit 3 N-terminal" evidence="3">
    <location>
        <begin position="56"/>
        <end position="124"/>
    </location>
</feature>
<evidence type="ECO:0000259" key="3">
    <source>
        <dbReference type="Pfam" id="PF14612"/>
    </source>
</evidence>
<gene>
    <name evidence="5" type="ORF">AAP_04702</name>
</gene>
<comment type="caution">
    <text evidence="5">The sequence shown here is derived from an EMBL/GenBank/DDBJ whole genome shotgun (WGS) entry which is preliminary data.</text>
</comment>
<organism evidence="5 6">
    <name type="scientific">Ascosphaera apis ARSEF 7405</name>
    <dbReference type="NCBI Taxonomy" id="392613"/>
    <lineage>
        <taxon>Eukaryota</taxon>
        <taxon>Fungi</taxon>
        <taxon>Dikarya</taxon>
        <taxon>Ascomycota</taxon>
        <taxon>Pezizomycotina</taxon>
        <taxon>Eurotiomycetes</taxon>
        <taxon>Eurotiomycetidae</taxon>
        <taxon>Onygenales</taxon>
        <taxon>Ascosphaeraceae</taxon>
        <taxon>Ascosphaera</taxon>
    </lineage>
</organism>
<keyword evidence="1" id="KW-0175">Coiled coil</keyword>
<dbReference type="EMBL" id="AZGZ01000023">
    <property type="protein sequence ID" value="KZZ88910.1"/>
    <property type="molecule type" value="Genomic_DNA"/>
</dbReference>
<feature type="compositionally biased region" description="Low complexity" evidence="2">
    <location>
        <begin position="327"/>
        <end position="339"/>
    </location>
</feature>
<dbReference type="VEuPathDB" id="FungiDB:AAP_04702"/>
<dbReference type="AlphaFoldDB" id="A0A166NBK3"/>
<dbReference type="Proteomes" id="UP000242877">
    <property type="component" value="Unassembled WGS sequence"/>
</dbReference>
<evidence type="ECO:0000259" key="4">
    <source>
        <dbReference type="Pfam" id="PF24244"/>
    </source>
</evidence>
<feature type="compositionally biased region" description="Polar residues" evidence="2">
    <location>
        <begin position="431"/>
        <end position="440"/>
    </location>
</feature>
<accession>A0A166NBK3</accession>
<sequence length="440" mass="49208">MESPSIADDVSLPDAPSPRPDDDLMDEEDYDIEPVRPARLGPTDAEARELLAHGKKSYKRKYAKEKIKYELAMRDCNELFKEEAQIRDLSKRLREQNDQLLEILADLNGTVHIDASQRYNLDLPVNEGPALDDLYSLPQENSRFHADLGSSKDLAEDALRRCKEDLRAQKISPAACREIERDILMGDVYRPKRFFAVLRERMKACLPDYPPQRHTIDTNDVEYSLGFLNAEQEAAYLEPLDQGRCRLLDGPLSDIEREREAALRNPMSVFNWFRRDPTWSVPDLALGVKDAKEREKDIPAKGKDKDAESTSNISEKVAASNPLPTVASRHPAARASKSRASLQAAALAARQADDILDDEAEPAHVTTPAPARGKRKRDEDGVYRPKGGSGSRAARRRRDDTTRRTSRRGASTATQSESKSGAVDGGEGESQIDTPYNNDV</sequence>
<proteinExistence type="predicted"/>
<feature type="region of interest" description="Disordered" evidence="2">
    <location>
        <begin position="355"/>
        <end position="440"/>
    </location>
</feature>
<name>A0A166NBK3_9EURO</name>
<feature type="coiled-coil region" evidence="1">
    <location>
        <begin position="79"/>
        <end position="110"/>
    </location>
</feature>